<gene>
    <name evidence="3" type="ORF">ACFQFD_13870</name>
</gene>
<feature type="compositionally biased region" description="Acidic residues" evidence="1">
    <location>
        <begin position="304"/>
        <end position="313"/>
    </location>
</feature>
<dbReference type="EMBL" id="JBHSWX010000012">
    <property type="protein sequence ID" value="MFC6787041.1"/>
    <property type="molecule type" value="Genomic_DNA"/>
</dbReference>
<name>A0ABD5TCP6_9EURY</name>
<keyword evidence="3" id="KW-0328">Glycosyltransferase</keyword>
<dbReference type="PANTHER" id="PTHR10859:SF91">
    <property type="entry name" value="DOLICHYL-PHOSPHATE BETA-GLUCOSYLTRANSFERASE"/>
    <property type="match status" value="1"/>
</dbReference>
<feature type="region of interest" description="Disordered" evidence="1">
    <location>
        <begin position="41"/>
        <end position="71"/>
    </location>
</feature>
<sequence length="313" mass="33365">MQPTVGVVVPAYHPDLGRLRTYLRAIRETIDPDELRVELDLPNGARGAGDGDAAATASTTPGSGSEDSVSFALPDDVDCRVVRRRRGKGAAVTAGFEALSTDVYAFADADGATPASSLADVIAPVRDGDADLAAGSRRHPDSVVRSHQTFARRFLGDGFAWIARRLLDAELYDYQCGAKAITATAWERARDHLYEPGFAWDIELVAVAAGLDYRILEVPVAWEDQPGSTVSPVSDTLDMGRGLLVARHRARLIRDDRLHRLIDREDGVALIDRPDDSGAVSDGGAAPGAAGEHDGTEGEHVASDDDPDGTESR</sequence>
<dbReference type="GeneID" id="81210148"/>
<keyword evidence="3" id="KW-0808">Transferase</keyword>
<organism evidence="3 4">
    <name type="scientific">Halobaculum halobium</name>
    <dbReference type="NCBI Taxonomy" id="3032281"/>
    <lineage>
        <taxon>Archaea</taxon>
        <taxon>Methanobacteriati</taxon>
        <taxon>Methanobacteriota</taxon>
        <taxon>Stenosarchaea group</taxon>
        <taxon>Halobacteria</taxon>
        <taxon>Halobacteriales</taxon>
        <taxon>Haloferacaceae</taxon>
        <taxon>Halobaculum</taxon>
    </lineage>
</organism>
<dbReference type="InterPro" id="IPR001173">
    <property type="entry name" value="Glyco_trans_2-like"/>
</dbReference>
<feature type="compositionally biased region" description="Basic and acidic residues" evidence="1">
    <location>
        <begin position="291"/>
        <end position="303"/>
    </location>
</feature>
<dbReference type="RefSeq" id="WP_284061227.1">
    <property type="nucleotide sequence ID" value="NZ_CP126158.1"/>
</dbReference>
<feature type="region of interest" description="Disordered" evidence="1">
    <location>
        <begin position="272"/>
        <end position="313"/>
    </location>
</feature>
<proteinExistence type="predicted"/>
<dbReference type="PANTHER" id="PTHR10859">
    <property type="entry name" value="GLYCOSYL TRANSFERASE"/>
    <property type="match status" value="1"/>
</dbReference>
<dbReference type="Proteomes" id="UP001596443">
    <property type="component" value="Unassembled WGS sequence"/>
</dbReference>
<feature type="domain" description="Glycosyltransferase 2-like" evidence="2">
    <location>
        <begin position="75"/>
        <end position="144"/>
    </location>
</feature>
<evidence type="ECO:0000313" key="3">
    <source>
        <dbReference type="EMBL" id="MFC6787041.1"/>
    </source>
</evidence>
<dbReference type="EC" id="2.4.-.-" evidence="3"/>
<accession>A0ABD5TCP6</accession>
<dbReference type="SUPFAM" id="SSF53448">
    <property type="entry name" value="Nucleotide-diphospho-sugar transferases"/>
    <property type="match status" value="1"/>
</dbReference>
<protein>
    <submittedName>
        <fullName evidence="3">Glycosyltransferase</fullName>
        <ecNumber evidence="3">2.4.-.-</ecNumber>
    </submittedName>
</protein>
<evidence type="ECO:0000256" key="1">
    <source>
        <dbReference type="SAM" id="MobiDB-lite"/>
    </source>
</evidence>
<dbReference type="Pfam" id="PF00535">
    <property type="entry name" value="Glycos_transf_2"/>
    <property type="match status" value="1"/>
</dbReference>
<evidence type="ECO:0000259" key="2">
    <source>
        <dbReference type="Pfam" id="PF00535"/>
    </source>
</evidence>
<reference evidence="3 4" key="1">
    <citation type="journal article" date="2019" name="Int. J. Syst. Evol. Microbiol.">
        <title>The Global Catalogue of Microorganisms (GCM) 10K type strain sequencing project: providing services to taxonomists for standard genome sequencing and annotation.</title>
        <authorList>
            <consortium name="The Broad Institute Genomics Platform"/>
            <consortium name="The Broad Institute Genome Sequencing Center for Infectious Disease"/>
            <person name="Wu L."/>
            <person name="Ma J."/>
        </authorList>
    </citation>
    <scope>NUCLEOTIDE SEQUENCE [LARGE SCALE GENOMIC DNA]</scope>
    <source>
        <strain evidence="3 4">SYNS20</strain>
    </source>
</reference>
<evidence type="ECO:0000313" key="4">
    <source>
        <dbReference type="Proteomes" id="UP001596443"/>
    </source>
</evidence>
<keyword evidence="4" id="KW-1185">Reference proteome</keyword>
<comment type="caution">
    <text evidence="3">The sequence shown here is derived from an EMBL/GenBank/DDBJ whole genome shotgun (WGS) entry which is preliminary data.</text>
</comment>
<dbReference type="AlphaFoldDB" id="A0ABD5TCP6"/>
<dbReference type="InterPro" id="IPR029044">
    <property type="entry name" value="Nucleotide-diphossugar_trans"/>
</dbReference>
<dbReference type="Gene3D" id="3.90.550.10">
    <property type="entry name" value="Spore Coat Polysaccharide Biosynthesis Protein SpsA, Chain A"/>
    <property type="match status" value="1"/>
</dbReference>
<feature type="compositionally biased region" description="Low complexity" evidence="1">
    <location>
        <begin position="51"/>
        <end position="65"/>
    </location>
</feature>
<dbReference type="GO" id="GO:0016757">
    <property type="term" value="F:glycosyltransferase activity"/>
    <property type="evidence" value="ECO:0007669"/>
    <property type="project" value="UniProtKB-KW"/>
</dbReference>